<feature type="compositionally biased region" description="Low complexity" evidence="14">
    <location>
        <begin position="289"/>
        <end position="299"/>
    </location>
</feature>
<feature type="compositionally biased region" description="Acidic residues" evidence="14">
    <location>
        <begin position="469"/>
        <end position="507"/>
    </location>
</feature>
<dbReference type="Pfam" id="PF11789">
    <property type="entry name" value="zf-Nse"/>
    <property type="match status" value="1"/>
</dbReference>
<evidence type="ECO:0000256" key="6">
    <source>
        <dbReference type="ARBA" id="ARBA00022723"/>
    </source>
</evidence>
<keyword evidence="17" id="KW-1185">Reference proteome</keyword>
<comment type="subcellular location">
    <subcellularLocation>
        <location evidence="1">Nucleus</location>
    </subcellularLocation>
</comment>
<dbReference type="Gene3D" id="3.30.40.10">
    <property type="entry name" value="Zinc/RING finger domain, C3HC4 (zinc finger)"/>
    <property type="match status" value="1"/>
</dbReference>
<evidence type="ECO:0000256" key="10">
    <source>
        <dbReference type="ARBA" id="ARBA00023110"/>
    </source>
</evidence>
<keyword evidence="9" id="KW-0862">Zinc</keyword>
<protein>
    <recommendedName>
        <fullName evidence="4">peptidylprolyl isomerase</fullName>
        <ecNumber evidence="4">5.2.1.8</ecNumber>
    </recommendedName>
</protein>
<keyword evidence="13" id="KW-0175">Coiled coil</keyword>
<dbReference type="EC" id="5.2.1.8" evidence="4"/>
<dbReference type="AlphaFoldDB" id="S7ZU37"/>
<keyword evidence="7 12" id="KW-0863">Zinc-finger</keyword>
<evidence type="ECO:0000256" key="1">
    <source>
        <dbReference type="ARBA" id="ARBA00004123"/>
    </source>
</evidence>
<feature type="compositionally biased region" description="Basic and acidic residues" evidence="14">
    <location>
        <begin position="399"/>
        <end position="409"/>
    </location>
</feature>
<keyword evidence="6" id="KW-0479">Metal-binding</keyword>
<organism evidence="16 17">
    <name type="scientific">Penicillium oxalicum (strain 114-2 / CGMCC 5302)</name>
    <name type="common">Penicillium decumbens</name>
    <dbReference type="NCBI Taxonomy" id="933388"/>
    <lineage>
        <taxon>Eukaryota</taxon>
        <taxon>Fungi</taxon>
        <taxon>Dikarya</taxon>
        <taxon>Ascomycota</taxon>
        <taxon>Pezizomycotina</taxon>
        <taxon>Eurotiomycetes</taxon>
        <taxon>Eurotiomycetidae</taxon>
        <taxon>Eurotiales</taxon>
        <taxon>Aspergillaceae</taxon>
        <taxon>Penicillium</taxon>
    </lineage>
</organism>
<dbReference type="GO" id="GO:0030915">
    <property type="term" value="C:Smc5-Smc6 complex"/>
    <property type="evidence" value="ECO:0007669"/>
    <property type="project" value="InterPro"/>
</dbReference>
<dbReference type="GO" id="GO:0008270">
    <property type="term" value="F:zinc ion binding"/>
    <property type="evidence" value="ECO:0007669"/>
    <property type="project" value="UniProtKB-KW"/>
</dbReference>
<evidence type="ECO:0000256" key="11">
    <source>
        <dbReference type="ARBA" id="ARBA00023242"/>
    </source>
</evidence>
<feature type="compositionally biased region" description="Basic and acidic residues" evidence="14">
    <location>
        <begin position="204"/>
        <end position="219"/>
    </location>
</feature>
<evidence type="ECO:0000256" key="4">
    <source>
        <dbReference type="ARBA" id="ARBA00013194"/>
    </source>
</evidence>
<evidence type="ECO:0000256" key="7">
    <source>
        <dbReference type="ARBA" id="ARBA00022771"/>
    </source>
</evidence>
<feature type="region of interest" description="Disordered" evidence="14">
    <location>
        <begin position="171"/>
        <end position="234"/>
    </location>
</feature>
<keyword evidence="10" id="KW-0697">Rotamase</keyword>
<comment type="pathway">
    <text evidence="2">Protein modification; protein sumoylation.</text>
</comment>
<dbReference type="InterPro" id="IPR003613">
    <property type="entry name" value="Ubox_domain"/>
</dbReference>
<keyword evidence="8" id="KW-0833">Ubl conjugation pathway</keyword>
<evidence type="ECO:0000256" key="9">
    <source>
        <dbReference type="ARBA" id="ARBA00022833"/>
    </source>
</evidence>
<dbReference type="EMBL" id="KB644415">
    <property type="protein sequence ID" value="EPS33919.1"/>
    <property type="molecule type" value="Genomic_DNA"/>
</dbReference>
<dbReference type="PANTHER" id="PTHR21330:SF1">
    <property type="entry name" value="E3 SUMO-PROTEIN LIGASE NSE2"/>
    <property type="match status" value="1"/>
</dbReference>
<evidence type="ECO:0000256" key="5">
    <source>
        <dbReference type="ARBA" id="ARBA00022679"/>
    </source>
</evidence>
<evidence type="ECO:0000256" key="13">
    <source>
        <dbReference type="SAM" id="Coils"/>
    </source>
</evidence>
<comment type="similarity">
    <text evidence="3">Belongs to the NSE2 family.</text>
</comment>
<dbReference type="STRING" id="933388.S7ZU37"/>
<dbReference type="GO" id="GO:0005634">
    <property type="term" value="C:nucleus"/>
    <property type="evidence" value="ECO:0007669"/>
    <property type="project" value="UniProtKB-SubCell"/>
</dbReference>
<feature type="region of interest" description="Disordered" evidence="14">
    <location>
        <begin position="268"/>
        <end position="318"/>
    </location>
</feature>
<dbReference type="GO" id="GO:0016567">
    <property type="term" value="P:protein ubiquitination"/>
    <property type="evidence" value="ECO:0007669"/>
    <property type="project" value="InterPro"/>
</dbReference>
<dbReference type="PhylomeDB" id="S7ZU37"/>
<evidence type="ECO:0000313" key="16">
    <source>
        <dbReference type="EMBL" id="EPS33919.1"/>
    </source>
</evidence>
<dbReference type="GO" id="GO:0000724">
    <property type="term" value="P:double-strand break repair via homologous recombination"/>
    <property type="evidence" value="ECO:0007669"/>
    <property type="project" value="InterPro"/>
</dbReference>
<dbReference type="InterPro" id="IPR026846">
    <property type="entry name" value="Nse2(Mms21)"/>
</dbReference>
<sequence length="507" mass="57926">MLSSTPARQRTSISQSRPPPSARSRTTQNRTSAQVPEIPEYQPPESIISIEDQRQLRAILDRQYLEVAKRHIHDAGMQITYSAGEVSDRLRDAQTRYQRLKEKRRNLEQGQEVDTSNEDAAYQRLAEQEQKVGEIMDRLEERMRHMVDSDMKLVRMTEAVKEIDKEETQAQHVILGTRQMRSRQRAGRFRAASDDEDGEEQAEDPAREPTPVREVREKNAQNPPSQRLNASLAEGQRKWEELSLTQRYANNNDYTGFYRVVHDSKYPNDEAPPLPHSSTWFSHMEDPDSAAGGANGSSSIRRTRNQRQPSPANSDDIAIESEKISITCPITLVRFKDPVISKCKHNFEREAIMEMISRSRPLPGGRARVKAVKCPVCGTPLTADDLDFDRAMKRRVMRAEERDARRAGESDSENDDDADRPSKRNRITLASDAVDPEDAMDVDRPAGTQIKAEPGIVKRERGQTQQSDMSEEENEDEDEDEEEEEEEEEDEDEDGDEDESEETQDSE</sequence>
<reference evidence="16 17" key="1">
    <citation type="journal article" date="2013" name="PLoS ONE">
        <title>Genomic and secretomic analyses reveal unique features of the lignocellulolytic enzyme system of Penicillium decumbens.</title>
        <authorList>
            <person name="Liu G."/>
            <person name="Zhang L."/>
            <person name="Wei X."/>
            <person name="Zou G."/>
            <person name="Qin Y."/>
            <person name="Ma L."/>
            <person name="Li J."/>
            <person name="Zheng H."/>
            <person name="Wang S."/>
            <person name="Wang C."/>
            <person name="Xun L."/>
            <person name="Zhao G.-P."/>
            <person name="Zhou Z."/>
            <person name="Qu Y."/>
        </authorList>
    </citation>
    <scope>NUCLEOTIDE SEQUENCE [LARGE SCALE GENOMIC DNA]</scope>
    <source>
        <strain evidence="17">114-2 / CGMCC 5302</strain>
    </source>
</reference>
<keyword evidence="5" id="KW-0808">Transferase</keyword>
<dbReference type="GO" id="GO:0016925">
    <property type="term" value="P:protein sumoylation"/>
    <property type="evidence" value="ECO:0007669"/>
    <property type="project" value="UniProtKB-UniPathway"/>
</dbReference>
<feature type="region of interest" description="Disordered" evidence="14">
    <location>
        <begin position="399"/>
        <end position="507"/>
    </location>
</feature>
<dbReference type="eggNOG" id="KOG2979">
    <property type="taxonomic scope" value="Eukaryota"/>
</dbReference>
<evidence type="ECO:0000256" key="14">
    <source>
        <dbReference type="SAM" id="MobiDB-lite"/>
    </source>
</evidence>
<evidence type="ECO:0000313" key="17">
    <source>
        <dbReference type="Proteomes" id="UP000019376"/>
    </source>
</evidence>
<evidence type="ECO:0000256" key="8">
    <source>
        <dbReference type="ARBA" id="ARBA00022786"/>
    </source>
</evidence>
<feature type="coiled-coil region" evidence="13">
    <location>
        <begin position="83"/>
        <end position="142"/>
    </location>
</feature>
<proteinExistence type="inferred from homology"/>
<feature type="compositionally biased region" description="Polar residues" evidence="14">
    <location>
        <begin position="1"/>
        <end position="11"/>
    </location>
</feature>
<gene>
    <name evidence="16" type="ORF">PDE_08881</name>
</gene>
<feature type="compositionally biased region" description="Acidic residues" evidence="14">
    <location>
        <begin position="194"/>
        <end position="203"/>
    </location>
</feature>
<dbReference type="PANTHER" id="PTHR21330">
    <property type="entry name" value="E3 SUMO-PROTEIN LIGASE NSE2"/>
    <property type="match status" value="1"/>
</dbReference>
<dbReference type="SUPFAM" id="SSF57850">
    <property type="entry name" value="RING/U-box"/>
    <property type="match status" value="1"/>
</dbReference>
<feature type="domain" description="SP-RING-type" evidence="15">
    <location>
        <begin position="313"/>
        <end position="401"/>
    </location>
</feature>
<keyword evidence="10" id="KW-0413">Isomerase</keyword>
<dbReference type="Proteomes" id="UP000019376">
    <property type="component" value="Unassembled WGS sequence"/>
</dbReference>
<dbReference type="InterPro" id="IPR013083">
    <property type="entry name" value="Znf_RING/FYVE/PHD"/>
</dbReference>
<dbReference type="HOGENOM" id="CLU_028753_1_0_1"/>
<dbReference type="UniPathway" id="UPA00886"/>
<dbReference type="GO" id="GO:0004842">
    <property type="term" value="F:ubiquitin-protein transferase activity"/>
    <property type="evidence" value="ECO:0007669"/>
    <property type="project" value="InterPro"/>
</dbReference>
<keyword evidence="11" id="KW-0539">Nucleus</keyword>
<dbReference type="GO" id="GO:0003755">
    <property type="term" value="F:peptidyl-prolyl cis-trans isomerase activity"/>
    <property type="evidence" value="ECO:0007669"/>
    <property type="project" value="UniProtKB-KW"/>
</dbReference>
<dbReference type="OrthoDB" id="756301at2759"/>
<dbReference type="InterPro" id="IPR004181">
    <property type="entry name" value="Znf_MIZ"/>
</dbReference>
<name>S7ZU37_PENO1</name>
<dbReference type="GO" id="GO:0061665">
    <property type="term" value="F:SUMO ligase activity"/>
    <property type="evidence" value="ECO:0007669"/>
    <property type="project" value="TreeGrafter"/>
</dbReference>
<accession>S7ZU37</accession>
<feature type="compositionally biased region" description="Polar residues" evidence="14">
    <location>
        <begin position="220"/>
        <end position="229"/>
    </location>
</feature>
<evidence type="ECO:0000256" key="3">
    <source>
        <dbReference type="ARBA" id="ARBA00008212"/>
    </source>
</evidence>
<dbReference type="PROSITE" id="PS51044">
    <property type="entry name" value="ZF_SP_RING"/>
    <property type="match status" value="1"/>
</dbReference>
<evidence type="ECO:0000259" key="15">
    <source>
        <dbReference type="PROSITE" id="PS51044"/>
    </source>
</evidence>
<dbReference type="SMART" id="SM00504">
    <property type="entry name" value="Ubox"/>
    <property type="match status" value="1"/>
</dbReference>
<dbReference type="CDD" id="cd16651">
    <property type="entry name" value="SPL-RING_NSE2"/>
    <property type="match status" value="1"/>
</dbReference>
<evidence type="ECO:0000256" key="12">
    <source>
        <dbReference type="PROSITE-ProRule" id="PRU00452"/>
    </source>
</evidence>
<evidence type="ECO:0000256" key="2">
    <source>
        <dbReference type="ARBA" id="ARBA00004718"/>
    </source>
</evidence>
<feature type="region of interest" description="Disordered" evidence="14">
    <location>
        <begin position="1"/>
        <end position="47"/>
    </location>
</feature>